<dbReference type="WBParaSite" id="RSKR_0001079700.1">
    <property type="protein sequence ID" value="RSKR_0001079700.1"/>
    <property type="gene ID" value="RSKR_0001079700"/>
</dbReference>
<protein>
    <submittedName>
        <fullName evidence="2">Integrase_H2C2 domain-containing protein</fullName>
    </submittedName>
</protein>
<name>A0AC35UEY5_9BILA</name>
<evidence type="ECO:0000313" key="2">
    <source>
        <dbReference type="WBParaSite" id="RSKR_0001079700.1"/>
    </source>
</evidence>
<accession>A0AC35UEY5</accession>
<reference evidence="2" key="1">
    <citation type="submission" date="2016-11" db="UniProtKB">
        <authorList>
            <consortium name="WormBaseParasite"/>
        </authorList>
    </citation>
    <scope>IDENTIFICATION</scope>
    <source>
        <strain evidence="2">KR3021</strain>
    </source>
</reference>
<proteinExistence type="predicted"/>
<organism evidence="1 2">
    <name type="scientific">Rhabditophanes sp. KR3021</name>
    <dbReference type="NCBI Taxonomy" id="114890"/>
    <lineage>
        <taxon>Eukaryota</taxon>
        <taxon>Metazoa</taxon>
        <taxon>Ecdysozoa</taxon>
        <taxon>Nematoda</taxon>
        <taxon>Chromadorea</taxon>
        <taxon>Rhabditida</taxon>
        <taxon>Tylenchina</taxon>
        <taxon>Panagrolaimomorpha</taxon>
        <taxon>Strongyloidoidea</taxon>
        <taxon>Alloionematidae</taxon>
        <taxon>Rhabditophanes</taxon>
    </lineage>
</organism>
<sequence length="360" mass="41005">MPKPEQYASGSLADYQYGGMTTNDYEEIINFKLRGTEPLPHPLNKTDRGIYCHWKSRVSKFAVAEDKQTLLHIPNPHAFAGSLDAPRIVLKNTETFNVCRRIHEMIGHLGTKRTQMAISKYFYWRSIRSDVKEIVSTCHHCIEKKLSGKKIVKAAVDLIRGDVVIDITVLSTNQSGGDSDKDGGTRFRFSINGVPESEATIQSQNKLSTYTFRETFKSPALDKGENILKRPMLQKVERRLKKQKKEPLESDRIEYANSANGHLGLSDTHTRSLYYAEDNANEGYYEDSRKLMVESSNPGGSEFTVYTRFGERLTGTVSQFSYIGSRMDFALAAYRDPPMMLDEELHHPDYNEIYEAVDFE</sequence>
<evidence type="ECO:0000313" key="1">
    <source>
        <dbReference type="Proteomes" id="UP000095286"/>
    </source>
</evidence>
<dbReference type="Proteomes" id="UP000095286">
    <property type="component" value="Unplaced"/>
</dbReference>